<dbReference type="SMART" id="SM00342">
    <property type="entry name" value="HTH_ARAC"/>
    <property type="match status" value="1"/>
</dbReference>
<dbReference type="Gene3D" id="1.10.10.60">
    <property type="entry name" value="Homeodomain-like"/>
    <property type="match status" value="2"/>
</dbReference>
<sequence>MRYEAQWQHVFDINFANQEPLSAQFHSHAMYEIYYFQSGICNYLIGDRLITLQPGDLILMHGMTLHCANPSRSVPYVRSILHFDPVLVTGMLQEGSAKELLLPFDEMRNVHLSLTEEQRQELESMWSGLYRLFDARKGRGTFSGERFVYPFLELLHVIAQWYRQGADDRGPVSYKEEHVQKAITFLEMHFSEQITLDDVAHDLHLTKPYLSNVFKEVTGTTIMKYLYNRRINQAKMMFRLDPQLQVAEVAKSVGLTHPAHFTRLFSAVEGCSPMAYRKRMLENQGILNNTL</sequence>
<dbReference type="Gene3D" id="2.60.120.10">
    <property type="entry name" value="Jelly Rolls"/>
    <property type="match status" value="1"/>
</dbReference>
<gene>
    <name evidence="5" type="ORF">ACFSUF_22355</name>
</gene>
<keyword evidence="2" id="KW-0238">DNA-binding</keyword>
<dbReference type="PROSITE" id="PS01124">
    <property type="entry name" value="HTH_ARAC_FAMILY_2"/>
    <property type="match status" value="1"/>
</dbReference>
<keyword evidence="6" id="KW-1185">Reference proteome</keyword>
<feature type="domain" description="HTH araC/xylS-type" evidence="4">
    <location>
        <begin position="180"/>
        <end position="279"/>
    </location>
</feature>
<accession>A0ABW5PJU0</accession>
<comment type="caution">
    <text evidence="5">The sequence shown here is derived from an EMBL/GenBank/DDBJ whole genome shotgun (WGS) entry which is preliminary data.</text>
</comment>
<dbReference type="SUPFAM" id="SSF46689">
    <property type="entry name" value="Homeodomain-like"/>
    <property type="match status" value="2"/>
</dbReference>
<protein>
    <submittedName>
        <fullName evidence="5">AraC family transcriptional regulator</fullName>
    </submittedName>
</protein>
<evidence type="ECO:0000256" key="2">
    <source>
        <dbReference type="ARBA" id="ARBA00023125"/>
    </source>
</evidence>
<dbReference type="InterPro" id="IPR018060">
    <property type="entry name" value="HTH_AraC"/>
</dbReference>
<keyword evidence="3" id="KW-0804">Transcription</keyword>
<evidence type="ECO:0000259" key="4">
    <source>
        <dbReference type="PROSITE" id="PS01124"/>
    </source>
</evidence>
<dbReference type="PANTHER" id="PTHR43280:SF28">
    <property type="entry name" value="HTH-TYPE TRANSCRIPTIONAL ACTIVATOR RHAS"/>
    <property type="match status" value="1"/>
</dbReference>
<evidence type="ECO:0000313" key="6">
    <source>
        <dbReference type="Proteomes" id="UP001597541"/>
    </source>
</evidence>
<dbReference type="Pfam" id="PF02311">
    <property type="entry name" value="AraC_binding"/>
    <property type="match status" value="1"/>
</dbReference>
<evidence type="ECO:0000313" key="5">
    <source>
        <dbReference type="EMBL" id="MFD2615166.1"/>
    </source>
</evidence>
<dbReference type="Proteomes" id="UP001597541">
    <property type="component" value="Unassembled WGS sequence"/>
</dbReference>
<proteinExistence type="predicted"/>
<dbReference type="Pfam" id="PF12833">
    <property type="entry name" value="HTH_18"/>
    <property type="match status" value="1"/>
</dbReference>
<reference evidence="6" key="1">
    <citation type="journal article" date="2019" name="Int. J. Syst. Evol. Microbiol.">
        <title>The Global Catalogue of Microorganisms (GCM) 10K type strain sequencing project: providing services to taxonomists for standard genome sequencing and annotation.</title>
        <authorList>
            <consortium name="The Broad Institute Genomics Platform"/>
            <consortium name="The Broad Institute Genome Sequencing Center for Infectious Disease"/>
            <person name="Wu L."/>
            <person name="Ma J."/>
        </authorList>
    </citation>
    <scope>NUCLEOTIDE SEQUENCE [LARGE SCALE GENOMIC DNA]</scope>
    <source>
        <strain evidence="6">KCTC 3950</strain>
    </source>
</reference>
<organism evidence="5 6">
    <name type="scientific">Paenibacillus gansuensis</name>
    <dbReference type="NCBI Taxonomy" id="306542"/>
    <lineage>
        <taxon>Bacteria</taxon>
        <taxon>Bacillati</taxon>
        <taxon>Bacillota</taxon>
        <taxon>Bacilli</taxon>
        <taxon>Bacillales</taxon>
        <taxon>Paenibacillaceae</taxon>
        <taxon>Paenibacillus</taxon>
    </lineage>
</organism>
<evidence type="ECO:0000256" key="1">
    <source>
        <dbReference type="ARBA" id="ARBA00023015"/>
    </source>
</evidence>
<name>A0ABW5PJU0_9BACL</name>
<keyword evidence="1" id="KW-0805">Transcription regulation</keyword>
<dbReference type="SUPFAM" id="SSF51215">
    <property type="entry name" value="Regulatory protein AraC"/>
    <property type="match status" value="1"/>
</dbReference>
<evidence type="ECO:0000256" key="3">
    <source>
        <dbReference type="ARBA" id="ARBA00023163"/>
    </source>
</evidence>
<dbReference type="RefSeq" id="WP_377606806.1">
    <property type="nucleotide sequence ID" value="NZ_JBHUME010000016.1"/>
</dbReference>
<dbReference type="InterPro" id="IPR014710">
    <property type="entry name" value="RmlC-like_jellyroll"/>
</dbReference>
<dbReference type="InterPro" id="IPR003313">
    <property type="entry name" value="AraC-bd"/>
</dbReference>
<dbReference type="PANTHER" id="PTHR43280">
    <property type="entry name" value="ARAC-FAMILY TRANSCRIPTIONAL REGULATOR"/>
    <property type="match status" value="1"/>
</dbReference>
<dbReference type="EMBL" id="JBHUME010000016">
    <property type="protein sequence ID" value="MFD2615166.1"/>
    <property type="molecule type" value="Genomic_DNA"/>
</dbReference>
<dbReference type="InterPro" id="IPR009057">
    <property type="entry name" value="Homeodomain-like_sf"/>
</dbReference>
<dbReference type="InterPro" id="IPR037923">
    <property type="entry name" value="HTH-like"/>
</dbReference>